<name>D1BUC6_XYLCX</name>
<organism evidence="2 3">
    <name type="scientific">Xylanimonas cellulosilytica (strain DSM 15894 / JCM 12276 / CECT 5975 / KCTC 9989 / LMG 20990 / NBRC 107835 / XIL07)</name>
    <dbReference type="NCBI Taxonomy" id="446471"/>
    <lineage>
        <taxon>Bacteria</taxon>
        <taxon>Bacillati</taxon>
        <taxon>Actinomycetota</taxon>
        <taxon>Actinomycetes</taxon>
        <taxon>Micrococcales</taxon>
        <taxon>Promicromonosporaceae</taxon>
        <taxon>Xylanimonas</taxon>
    </lineage>
</organism>
<dbReference type="AlphaFoldDB" id="D1BUC6"/>
<accession>D1BUC6</accession>
<sequence>MRVAIGVDVGGTKTAAGVVGPRGELLRTTVRPTPARAGAAAVLATACDVAATLLAWARGQGHDVVGCGAGVAGTVDLAGVITHATDALPGWAGTDVASALAAATGLPARVVNDVHALALGEVRSGAAAGLPSALVVAVGTGIGGAFVVGGELVVGRTGTAGAIGHVPVVGESRPCPCGGVDHLEAYASGPAIVARYRERGGAAARLEDVVAAAGAGVVLARDALAEAGAMIGYAVAGAMNLLDPHAVVLGGGVVNVGPMLLDAVRREIAASALPGPRAVPVRTVAVPEYANVIGAASLVTLETASA</sequence>
<dbReference type="STRING" id="446471.Xcel_2121"/>
<protein>
    <submittedName>
        <fullName evidence="2">ROK family protein</fullName>
    </submittedName>
</protein>
<dbReference type="RefSeq" id="WP_012878881.1">
    <property type="nucleotide sequence ID" value="NC_013530.1"/>
</dbReference>
<dbReference type="InterPro" id="IPR000600">
    <property type="entry name" value="ROK"/>
</dbReference>
<dbReference type="Proteomes" id="UP000002255">
    <property type="component" value="Chromosome"/>
</dbReference>
<dbReference type="InterPro" id="IPR043129">
    <property type="entry name" value="ATPase_NBD"/>
</dbReference>
<dbReference type="SUPFAM" id="SSF53067">
    <property type="entry name" value="Actin-like ATPase domain"/>
    <property type="match status" value="1"/>
</dbReference>
<dbReference type="PANTHER" id="PTHR18964">
    <property type="entry name" value="ROK (REPRESSOR, ORF, KINASE) FAMILY"/>
    <property type="match status" value="1"/>
</dbReference>
<evidence type="ECO:0000313" key="3">
    <source>
        <dbReference type="Proteomes" id="UP000002255"/>
    </source>
</evidence>
<reference evidence="2 3" key="2">
    <citation type="journal article" date="2010" name="Stand. Genomic Sci.">
        <title>Complete genome sequence of Xylanimonas cellulosilytica type strain (XIL07).</title>
        <authorList>
            <person name="Foster B."/>
            <person name="Pukall R."/>
            <person name="Abt B."/>
            <person name="Nolan M."/>
            <person name="Glavina Del Rio T."/>
            <person name="Chen F."/>
            <person name="Lucas S."/>
            <person name="Tice H."/>
            <person name="Pitluck S."/>
            <person name="Cheng J.-F."/>
            <person name="Chertkov O."/>
            <person name="Brettin T."/>
            <person name="Han C."/>
            <person name="Detter J.C."/>
            <person name="Bruce D."/>
            <person name="Goodwin L."/>
            <person name="Ivanova N."/>
            <person name="Mavromatis K."/>
            <person name="Pati A."/>
            <person name="Mikhailova N."/>
            <person name="Chen A."/>
            <person name="Palaniappan K."/>
            <person name="Land M."/>
            <person name="Hauser L."/>
            <person name="Chang Y.-J."/>
            <person name="Jeffries C.D."/>
            <person name="Chain P."/>
            <person name="Rohde M."/>
            <person name="Goeker M."/>
            <person name="Bristow J."/>
            <person name="Eisen J.A."/>
            <person name="Markowitz V."/>
            <person name="Hugenholtz P."/>
            <person name="Kyrpides N.C."/>
            <person name="Klenk H.-P."/>
            <person name="Lapidus A."/>
        </authorList>
    </citation>
    <scope>NUCLEOTIDE SEQUENCE [LARGE SCALE GENOMIC DNA]</scope>
    <source>
        <strain evidence="3">DSM 15894 / CECT 5975 / LMG 20990 / XIL07</strain>
    </source>
</reference>
<dbReference type="KEGG" id="xce:Xcel_2121"/>
<dbReference type="Gene3D" id="3.30.420.40">
    <property type="match status" value="2"/>
</dbReference>
<evidence type="ECO:0000313" key="2">
    <source>
        <dbReference type="EMBL" id="ACZ31139.1"/>
    </source>
</evidence>
<dbReference type="HOGENOM" id="CLU_036604_0_4_11"/>
<dbReference type="PROSITE" id="PS01125">
    <property type="entry name" value="ROK"/>
    <property type="match status" value="1"/>
</dbReference>
<comment type="similarity">
    <text evidence="1">Belongs to the ROK (NagC/XylR) family.</text>
</comment>
<proteinExistence type="inferred from homology"/>
<dbReference type="InterPro" id="IPR049874">
    <property type="entry name" value="ROK_cs"/>
</dbReference>
<dbReference type="EMBL" id="CP001821">
    <property type="protein sequence ID" value="ACZ31139.1"/>
    <property type="molecule type" value="Genomic_DNA"/>
</dbReference>
<evidence type="ECO:0000256" key="1">
    <source>
        <dbReference type="ARBA" id="ARBA00006479"/>
    </source>
</evidence>
<dbReference type="PANTHER" id="PTHR18964:SF169">
    <property type="entry name" value="N-ACETYLMANNOSAMINE KINASE"/>
    <property type="match status" value="1"/>
</dbReference>
<dbReference type="eggNOG" id="COG1940">
    <property type="taxonomic scope" value="Bacteria"/>
</dbReference>
<gene>
    <name evidence="2" type="ordered locus">Xcel_2121</name>
</gene>
<reference evidence="3" key="1">
    <citation type="submission" date="2009-11" db="EMBL/GenBank/DDBJ databases">
        <title>The complete chromosome of Xylanimonas cellulosilytica DSM 15894.</title>
        <authorList>
            <consortium name="US DOE Joint Genome Institute (JGI-PGF)"/>
            <person name="Lucas S."/>
            <person name="Copeland A."/>
            <person name="Lapidus A."/>
            <person name="Glavina del Rio T."/>
            <person name="Dalin E."/>
            <person name="Tice H."/>
            <person name="Bruce D."/>
            <person name="Goodwin L."/>
            <person name="Pitluck S."/>
            <person name="Kyrpides N."/>
            <person name="Mavromatis K."/>
            <person name="Ivanova N."/>
            <person name="Mikhailova N."/>
            <person name="Foster B."/>
            <person name="Clum A."/>
            <person name="Brettin T."/>
            <person name="Detter J.C."/>
            <person name="Han C."/>
            <person name="Larimer F."/>
            <person name="Land M."/>
            <person name="Hauser L."/>
            <person name="Markowitz V."/>
            <person name="Cheng J.F."/>
            <person name="Hugenholtz P."/>
            <person name="Woyke T."/>
            <person name="Wu D."/>
            <person name="Gehrich-Schroeter G."/>
            <person name="Schneider S."/>
            <person name="Pukall S.R."/>
            <person name="Klenk H.P."/>
            <person name="Eisen J.A."/>
        </authorList>
    </citation>
    <scope>NUCLEOTIDE SEQUENCE [LARGE SCALE GENOMIC DNA]</scope>
    <source>
        <strain evidence="3">DSM 15894 / CECT 5975 / LMG 20990 / XIL07</strain>
    </source>
</reference>
<keyword evidence="3" id="KW-1185">Reference proteome</keyword>
<dbReference type="Pfam" id="PF00480">
    <property type="entry name" value="ROK"/>
    <property type="match status" value="1"/>
</dbReference>
<dbReference type="OrthoDB" id="8772678at2"/>